<dbReference type="InterPro" id="IPR004873">
    <property type="entry name" value="BURP_dom"/>
</dbReference>
<evidence type="ECO:0000313" key="3">
    <source>
        <dbReference type="EMBL" id="KAK4284703.1"/>
    </source>
</evidence>
<dbReference type="PANTHER" id="PTHR31236">
    <property type="entry name" value="BURP DOMAIN PROTEIN USPL1-LIKE"/>
    <property type="match status" value="1"/>
</dbReference>
<evidence type="ECO:0000313" key="4">
    <source>
        <dbReference type="Proteomes" id="UP001293593"/>
    </source>
</evidence>
<organism evidence="3 4">
    <name type="scientific">Acacia crassicarpa</name>
    <name type="common">northern wattle</name>
    <dbReference type="NCBI Taxonomy" id="499986"/>
    <lineage>
        <taxon>Eukaryota</taxon>
        <taxon>Viridiplantae</taxon>
        <taxon>Streptophyta</taxon>
        <taxon>Embryophyta</taxon>
        <taxon>Tracheophyta</taxon>
        <taxon>Spermatophyta</taxon>
        <taxon>Magnoliopsida</taxon>
        <taxon>eudicotyledons</taxon>
        <taxon>Gunneridae</taxon>
        <taxon>Pentapetalae</taxon>
        <taxon>rosids</taxon>
        <taxon>fabids</taxon>
        <taxon>Fabales</taxon>
        <taxon>Fabaceae</taxon>
        <taxon>Caesalpinioideae</taxon>
        <taxon>mimosoid clade</taxon>
        <taxon>Acacieae</taxon>
        <taxon>Acacia</taxon>
    </lineage>
</organism>
<name>A0AAE1TGV5_9FABA</name>
<reference evidence="3" key="1">
    <citation type="submission" date="2023-10" db="EMBL/GenBank/DDBJ databases">
        <title>Chromosome-level genome of the transformable northern wattle, Acacia crassicarpa.</title>
        <authorList>
            <person name="Massaro I."/>
            <person name="Sinha N.R."/>
            <person name="Poethig S."/>
            <person name="Leichty A.R."/>
        </authorList>
    </citation>
    <scope>NUCLEOTIDE SEQUENCE</scope>
    <source>
        <strain evidence="3">Acra3RX</strain>
        <tissue evidence="3">Leaf</tissue>
    </source>
</reference>
<gene>
    <name evidence="3" type="ORF">QN277_001496</name>
</gene>
<dbReference type="Pfam" id="PF03181">
    <property type="entry name" value="BURP"/>
    <property type="match status" value="1"/>
</dbReference>
<comment type="caution">
    <text evidence="3">The sequence shown here is derived from an EMBL/GenBank/DDBJ whole genome shotgun (WGS) entry which is preliminary data.</text>
</comment>
<keyword evidence="1" id="KW-0732">Signal</keyword>
<keyword evidence="4" id="KW-1185">Reference proteome</keyword>
<dbReference type="InterPro" id="IPR044816">
    <property type="entry name" value="BURP"/>
</dbReference>
<dbReference type="SMART" id="SM01045">
    <property type="entry name" value="BURP"/>
    <property type="match status" value="1"/>
</dbReference>
<feature type="chain" id="PRO_5041974530" description="BURP domain-containing protein" evidence="1">
    <location>
        <begin position="23"/>
        <end position="274"/>
    </location>
</feature>
<dbReference type="PANTHER" id="PTHR31236:SF32">
    <property type="entry name" value="BURP DOMAIN PROTEIN USPL1-LIKE"/>
    <property type="match status" value="1"/>
</dbReference>
<dbReference type="Proteomes" id="UP001293593">
    <property type="component" value="Unassembled WGS sequence"/>
</dbReference>
<proteinExistence type="predicted"/>
<accession>A0AAE1TGV5</accession>
<dbReference type="AlphaFoldDB" id="A0AAE1TGV5"/>
<dbReference type="PROSITE" id="PS51257">
    <property type="entry name" value="PROKAR_LIPOPROTEIN"/>
    <property type="match status" value="1"/>
</dbReference>
<dbReference type="EMBL" id="JAWXYG010000001">
    <property type="protein sequence ID" value="KAK4284703.1"/>
    <property type="molecule type" value="Genomic_DNA"/>
</dbReference>
<evidence type="ECO:0000256" key="1">
    <source>
        <dbReference type="SAM" id="SignalP"/>
    </source>
</evidence>
<feature type="domain" description="BURP" evidence="2">
    <location>
        <begin position="47"/>
        <end position="264"/>
    </location>
</feature>
<sequence length="274" mass="30927">MGVKFICWTLFLNLLVLMSCYGSEGAMEMGGHMGHHHMDDPSSVMVFFTLKDLKIGKRMPIHFPKRDPSTSPKFWPKEEADSIPFSLNELPNLLRHFSFSIDSPQAKAMEETLRECESKTIQGEVKLCATSLESMLEFTQRMIGSESGIQVFSTSHKTKSSVNFQNYTMLEILMEVPAPRMVACHTMPYPYAVFYCHSQKSENRVYKISLVGDNGDEVEAMVVCHLDTSQWSPTHISFSVLKVGPGSSSVCHFFPADHFIFVPKLQDQNGFSSM</sequence>
<evidence type="ECO:0000259" key="2">
    <source>
        <dbReference type="PROSITE" id="PS51277"/>
    </source>
</evidence>
<feature type="signal peptide" evidence="1">
    <location>
        <begin position="1"/>
        <end position="22"/>
    </location>
</feature>
<dbReference type="PROSITE" id="PS51277">
    <property type="entry name" value="BURP"/>
    <property type="match status" value="1"/>
</dbReference>
<protein>
    <recommendedName>
        <fullName evidence="2">BURP domain-containing protein</fullName>
    </recommendedName>
</protein>